<dbReference type="PANTHER" id="PTHR45744:SF11">
    <property type="entry name" value="TYROSINE AMINOTRANSFERASE"/>
    <property type="match status" value="1"/>
</dbReference>
<keyword evidence="1" id="KW-0812">Transmembrane</keyword>
<reference evidence="3" key="2">
    <citation type="journal article" date="2015" name="Data Brief">
        <title>Shoot transcriptome of the giant reed, Arundo donax.</title>
        <authorList>
            <person name="Barrero R.A."/>
            <person name="Guerrero F.D."/>
            <person name="Moolhuijzen P."/>
            <person name="Goolsby J.A."/>
            <person name="Tidwell J."/>
            <person name="Bellgard S.E."/>
            <person name="Bellgard M.I."/>
        </authorList>
    </citation>
    <scope>NUCLEOTIDE SEQUENCE</scope>
    <source>
        <tissue evidence="3">Shoot tissue taken approximately 20 cm above the soil surface</tissue>
    </source>
</reference>
<sequence length="78" mass="8243">MVIVNPGNPCGNVYTYEHLAKVAETARKLGIFVITDEVYAHLTSGVKKFVPMGVFGSVVPVLTMGVFGWCLGGGLDGL</sequence>
<proteinExistence type="predicted"/>
<dbReference type="GO" id="GO:0004838">
    <property type="term" value="F:L-tyrosine-2-oxoglutarate transaminase activity"/>
    <property type="evidence" value="ECO:0007669"/>
    <property type="project" value="TreeGrafter"/>
</dbReference>
<keyword evidence="1" id="KW-1133">Transmembrane helix</keyword>
<dbReference type="InterPro" id="IPR004839">
    <property type="entry name" value="Aminotransferase_I/II_large"/>
</dbReference>
<organism evidence="3">
    <name type="scientific">Arundo donax</name>
    <name type="common">Giant reed</name>
    <name type="synonym">Donax arundinaceus</name>
    <dbReference type="NCBI Taxonomy" id="35708"/>
    <lineage>
        <taxon>Eukaryota</taxon>
        <taxon>Viridiplantae</taxon>
        <taxon>Streptophyta</taxon>
        <taxon>Embryophyta</taxon>
        <taxon>Tracheophyta</taxon>
        <taxon>Spermatophyta</taxon>
        <taxon>Magnoliopsida</taxon>
        <taxon>Liliopsida</taxon>
        <taxon>Poales</taxon>
        <taxon>Poaceae</taxon>
        <taxon>PACMAD clade</taxon>
        <taxon>Arundinoideae</taxon>
        <taxon>Arundineae</taxon>
        <taxon>Arundo</taxon>
    </lineage>
</organism>
<dbReference type="AlphaFoldDB" id="A0A0A9BIU4"/>
<dbReference type="GO" id="GO:0030170">
    <property type="term" value="F:pyridoxal phosphate binding"/>
    <property type="evidence" value="ECO:0007669"/>
    <property type="project" value="InterPro"/>
</dbReference>
<keyword evidence="1" id="KW-0472">Membrane</keyword>
<protein>
    <recommendedName>
        <fullName evidence="2">Aminotransferase class I/classII large domain-containing protein</fullName>
    </recommendedName>
</protein>
<dbReference type="SUPFAM" id="SSF53383">
    <property type="entry name" value="PLP-dependent transferases"/>
    <property type="match status" value="1"/>
</dbReference>
<dbReference type="EMBL" id="GBRH01238693">
    <property type="protein sequence ID" value="JAD59202.1"/>
    <property type="molecule type" value="Transcribed_RNA"/>
</dbReference>
<evidence type="ECO:0000313" key="3">
    <source>
        <dbReference type="EMBL" id="JAD59202.1"/>
    </source>
</evidence>
<dbReference type="PANTHER" id="PTHR45744">
    <property type="entry name" value="TYROSINE AMINOTRANSFERASE"/>
    <property type="match status" value="1"/>
</dbReference>
<reference evidence="3" key="1">
    <citation type="submission" date="2014-09" db="EMBL/GenBank/DDBJ databases">
        <authorList>
            <person name="Magalhaes I.L.F."/>
            <person name="Oliveira U."/>
            <person name="Santos F.R."/>
            <person name="Vidigal T.H.D.A."/>
            <person name="Brescovit A.D."/>
            <person name="Santos A.J."/>
        </authorList>
    </citation>
    <scope>NUCLEOTIDE SEQUENCE</scope>
    <source>
        <tissue evidence="3">Shoot tissue taken approximately 20 cm above the soil surface</tissue>
    </source>
</reference>
<evidence type="ECO:0000259" key="2">
    <source>
        <dbReference type="Pfam" id="PF00155"/>
    </source>
</evidence>
<name>A0A0A9BIU4_ARUDO</name>
<dbReference type="InterPro" id="IPR015424">
    <property type="entry name" value="PyrdxlP-dep_Trfase"/>
</dbReference>
<evidence type="ECO:0000256" key="1">
    <source>
        <dbReference type="SAM" id="Phobius"/>
    </source>
</evidence>
<dbReference type="InterPro" id="IPR015421">
    <property type="entry name" value="PyrdxlP-dep_Trfase_major"/>
</dbReference>
<feature type="domain" description="Aminotransferase class I/classII large" evidence="2">
    <location>
        <begin position="1"/>
        <end position="52"/>
    </location>
</feature>
<dbReference type="GO" id="GO:0006572">
    <property type="term" value="P:L-tyrosine catabolic process"/>
    <property type="evidence" value="ECO:0007669"/>
    <property type="project" value="TreeGrafter"/>
</dbReference>
<feature type="transmembrane region" description="Helical" evidence="1">
    <location>
        <begin position="49"/>
        <end position="72"/>
    </location>
</feature>
<dbReference type="Gene3D" id="3.40.640.10">
    <property type="entry name" value="Type I PLP-dependent aspartate aminotransferase-like (Major domain)"/>
    <property type="match status" value="1"/>
</dbReference>
<dbReference type="Pfam" id="PF00155">
    <property type="entry name" value="Aminotran_1_2"/>
    <property type="match status" value="1"/>
</dbReference>
<accession>A0A0A9BIU4</accession>